<comment type="subcellular location">
    <subcellularLocation>
        <location evidence="1">Membrane</location>
        <topology evidence="1">Multi-pass membrane protein</topology>
    </subcellularLocation>
</comment>
<evidence type="ECO:0000313" key="9">
    <source>
        <dbReference type="Proteomes" id="UP000054558"/>
    </source>
</evidence>
<keyword evidence="2 6" id="KW-0812">Transmembrane</keyword>
<feature type="transmembrane region" description="Helical" evidence="6">
    <location>
        <begin position="35"/>
        <end position="57"/>
    </location>
</feature>
<dbReference type="OrthoDB" id="5583977at2759"/>
<dbReference type="EMBL" id="DF237065">
    <property type="protein sequence ID" value="GAQ82585.1"/>
    <property type="molecule type" value="Genomic_DNA"/>
</dbReference>
<accession>A0A1Y1HVE1</accession>
<feature type="transmembrane region" description="Helical" evidence="6">
    <location>
        <begin position="193"/>
        <end position="215"/>
    </location>
</feature>
<evidence type="ECO:0000256" key="4">
    <source>
        <dbReference type="ARBA" id="ARBA00023136"/>
    </source>
</evidence>
<dbReference type="GO" id="GO:0016020">
    <property type="term" value="C:membrane"/>
    <property type="evidence" value="ECO:0007669"/>
    <property type="project" value="UniProtKB-SubCell"/>
</dbReference>
<evidence type="ECO:0000259" key="7">
    <source>
        <dbReference type="Pfam" id="PF00003"/>
    </source>
</evidence>
<dbReference type="OMA" id="TYWVIAV"/>
<dbReference type="GO" id="GO:0004930">
    <property type="term" value="F:G protein-coupled receptor activity"/>
    <property type="evidence" value="ECO:0007669"/>
    <property type="project" value="InterPro"/>
</dbReference>
<evidence type="ECO:0000313" key="8">
    <source>
        <dbReference type="EMBL" id="GAQ82585.1"/>
    </source>
</evidence>
<protein>
    <recommendedName>
        <fullName evidence="7">G-protein coupled receptors family 3 profile domain-containing protein</fullName>
    </recommendedName>
</protein>
<dbReference type="InterPro" id="IPR017978">
    <property type="entry name" value="GPCR_3_C"/>
</dbReference>
<proteinExistence type="predicted"/>
<feature type="transmembrane region" description="Helical" evidence="6">
    <location>
        <begin position="227"/>
        <end position="248"/>
    </location>
</feature>
<reference evidence="8 9" key="1">
    <citation type="journal article" date="2014" name="Nat. Commun.">
        <title>Klebsormidium flaccidum genome reveals primary factors for plant terrestrial adaptation.</title>
        <authorList>
            <person name="Hori K."/>
            <person name="Maruyama F."/>
            <person name="Fujisawa T."/>
            <person name="Togashi T."/>
            <person name="Yamamoto N."/>
            <person name="Seo M."/>
            <person name="Sato S."/>
            <person name="Yamada T."/>
            <person name="Mori H."/>
            <person name="Tajima N."/>
            <person name="Moriyama T."/>
            <person name="Ikeuchi M."/>
            <person name="Watanabe M."/>
            <person name="Wada H."/>
            <person name="Kobayashi K."/>
            <person name="Saito M."/>
            <person name="Masuda T."/>
            <person name="Sasaki-Sekimoto Y."/>
            <person name="Mashiguchi K."/>
            <person name="Awai K."/>
            <person name="Shimojima M."/>
            <person name="Masuda S."/>
            <person name="Iwai M."/>
            <person name="Nobusawa T."/>
            <person name="Narise T."/>
            <person name="Kondo S."/>
            <person name="Saito H."/>
            <person name="Sato R."/>
            <person name="Murakawa M."/>
            <person name="Ihara Y."/>
            <person name="Oshima-Yamada Y."/>
            <person name="Ohtaka K."/>
            <person name="Satoh M."/>
            <person name="Sonobe K."/>
            <person name="Ishii M."/>
            <person name="Ohtani R."/>
            <person name="Kanamori-Sato M."/>
            <person name="Honoki R."/>
            <person name="Miyazaki D."/>
            <person name="Mochizuki H."/>
            <person name="Umetsu J."/>
            <person name="Higashi K."/>
            <person name="Shibata D."/>
            <person name="Kamiya Y."/>
            <person name="Sato N."/>
            <person name="Nakamura Y."/>
            <person name="Tabata S."/>
            <person name="Ida S."/>
            <person name="Kurokawa K."/>
            <person name="Ohta H."/>
        </authorList>
    </citation>
    <scope>NUCLEOTIDE SEQUENCE [LARGE SCALE GENOMIC DNA]</scope>
    <source>
        <strain evidence="8 9">NIES-2285</strain>
    </source>
</reference>
<keyword evidence="9" id="KW-1185">Reference proteome</keyword>
<feature type="compositionally biased region" description="Polar residues" evidence="5">
    <location>
        <begin position="413"/>
        <end position="427"/>
    </location>
</feature>
<evidence type="ECO:0000256" key="1">
    <source>
        <dbReference type="ARBA" id="ARBA00004141"/>
    </source>
</evidence>
<feature type="transmembrane region" description="Helical" evidence="6">
    <location>
        <begin position="254"/>
        <end position="273"/>
    </location>
</feature>
<dbReference type="Pfam" id="PF00003">
    <property type="entry name" value="7tm_3"/>
    <property type="match status" value="1"/>
</dbReference>
<keyword evidence="3 6" id="KW-1133">Transmembrane helix</keyword>
<feature type="transmembrane region" description="Helical" evidence="6">
    <location>
        <begin position="69"/>
        <end position="88"/>
    </location>
</feature>
<gene>
    <name evidence="8" type="ORF">KFL_001160190</name>
</gene>
<dbReference type="AlphaFoldDB" id="A0A1Y1HVE1"/>
<evidence type="ECO:0000256" key="2">
    <source>
        <dbReference type="ARBA" id="ARBA00022692"/>
    </source>
</evidence>
<evidence type="ECO:0000256" key="5">
    <source>
        <dbReference type="SAM" id="MobiDB-lite"/>
    </source>
</evidence>
<feature type="transmembrane region" description="Helical" evidence="6">
    <location>
        <begin position="100"/>
        <end position="125"/>
    </location>
</feature>
<feature type="region of interest" description="Disordered" evidence="5">
    <location>
        <begin position="390"/>
        <end position="427"/>
    </location>
</feature>
<evidence type="ECO:0000256" key="6">
    <source>
        <dbReference type="SAM" id="Phobius"/>
    </source>
</evidence>
<evidence type="ECO:0000256" key="3">
    <source>
        <dbReference type="ARBA" id="ARBA00022989"/>
    </source>
</evidence>
<name>A0A1Y1HVE1_KLENI</name>
<sequence length="427" mass="48709">MSSNNFVTSGDCEGYDLSGTDEKRLGSPPNQALDIVVIAIVGVCVIPFILGNAVMVWHRNYLPIKYKRVDATVISSIGGLIWIAATIVVNDHFGRPKNTFWTICTLWTFWLQLGLGFALWLNCLIVRMWRLHRLLVQAKKTTERDFWIPLVVLLLPVIIFCIFASAQHASNFRCIAFNNDDVRGDCIIKNWRWAVSALVILPFYFIVLVVLTFQLRNVRDEFNEYSTVRNGGVIAFFLFFLAMVILSTKTYYQVTGRCFFTLAVSAEVFYFFWIRNWEPIWNVLFNKQKYLDAFLYKLRTQGGLRRGATLEQLDATAAQFVVPDGGKTQTFKVEEQHMGDVETALDAEKSTELETMLAASRREVEEQRIRAADLEETNRKLREELSRLRHELQEYRSPRSPRSPGASGHGNALVQNNGQSPRAANGG</sequence>
<dbReference type="Proteomes" id="UP000054558">
    <property type="component" value="Unassembled WGS sequence"/>
</dbReference>
<keyword evidence="4 6" id="KW-0472">Membrane</keyword>
<feature type="transmembrane region" description="Helical" evidence="6">
    <location>
        <begin position="146"/>
        <end position="166"/>
    </location>
</feature>
<feature type="domain" description="G-protein coupled receptors family 3 profile" evidence="7">
    <location>
        <begin position="32"/>
        <end position="266"/>
    </location>
</feature>
<organism evidence="8 9">
    <name type="scientific">Klebsormidium nitens</name>
    <name type="common">Green alga</name>
    <name type="synonym">Ulothrix nitens</name>
    <dbReference type="NCBI Taxonomy" id="105231"/>
    <lineage>
        <taxon>Eukaryota</taxon>
        <taxon>Viridiplantae</taxon>
        <taxon>Streptophyta</taxon>
        <taxon>Klebsormidiophyceae</taxon>
        <taxon>Klebsormidiales</taxon>
        <taxon>Klebsormidiaceae</taxon>
        <taxon>Klebsormidium</taxon>
    </lineage>
</organism>